<dbReference type="EMBL" id="MT630721">
    <property type="protein sequence ID" value="QNO42239.1"/>
    <property type="molecule type" value="Genomic_DNA"/>
</dbReference>
<protein>
    <recommendedName>
        <fullName evidence="3">U32 family peptidase</fullName>
    </recommendedName>
</protein>
<dbReference type="Pfam" id="PF01136">
    <property type="entry name" value="Peptidase_U32"/>
    <property type="match status" value="1"/>
</dbReference>
<dbReference type="InterPro" id="IPR001539">
    <property type="entry name" value="Peptidase_U32"/>
</dbReference>
<proteinExistence type="predicted"/>
<gene>
    <name evidence="2" type="ORF">CHNKENMJ_00010</name>
    <name evidence="1" type="ORF">MKPHGJHB_00017</name>
</gene>
<dbReference type="EMBL" id="MT631104">
    <property type="protein sequence ID" value="QNO45379.1"/>
    <property type="molecule type" value="Genomic_DNA"/>
</dbReference>
<dbReference type="InterPro" id="IPR051454">
    <property type="entry name" value="RNA/ubiquinone_mod_enzymes"/>
</dbReference>
<dbReference type="AlphaFoldDB" id="A0A7G9YBJ5"/>
<reference evidence="2" key="1">
    <citation type="submission" date="2020-06" db="EMBL/GenBank/DDBJ databases">
        <title>Unique genomic features of the anaerobic methanotrophic archaea.</title>
        <authorList>
            <person name="Chadwick G.L."/>
            <person name="Skennerton C.T."/>
            <person name="Laso-Perez R."/>
            <person name="Leu A.O."/>
            <person name="Speth D.R."/>
            <person name="Yu H."/>
            <person name="Morgan-Lang C."/>
            <person name="Hatzenpichler R."/>
            <person name="Goudeau D."/>
            <person name="Malmstrom R."/>
            <person name="Brazelton W.J."/>
            <person name="Woyke T."/>
            <person name="Hallam S.J."/>
            <person name="Tyson G.W."/>
            <person name="Wegener G."/>
            <person name="Boetius A."/>
            <person name="Orphan V."/>
        </authorList>
    </citation>
    <scope>NUCLEOTIDE SEQUENCE</scope>
</reference>
<sequence length="306" mass="33219">MGEEMNLMAPADSFETARGVIDSGADEIYLGLENRNFVNLNLSGRGRGCNVNTRQELVEIIEFAHERGVIVDYAVNTPFLSDELEEIFITHVVAGVDAGVDALIVGELGAMQLVSEMETGLPVHASVLLNTFNCGQIELLKDLGASKIVLPFKMELDEIRELSGCGIDLEIFGQFGCSNINGTCHLIHSAGETINLGIPCRANYLVGGGVQRVHPILDAGTDCSLCSIPDLLEIGVSALKIVGRGMNPEMIREIVQIYRKCIDLALSGSDAGAIRDYALAEEPIWQLLCEQKRCKYLKTNISDSYV</sequence>
<evidence type="ECO:0000313" key="2">
    <source>
        <dbReference type="EMBL" id="QNO45379.1"/>
    </source>
</evidence>
<accession>A0A7G9YBJ5</accession>
<evidence type="ECO:0000313" key="1">
    <source>
        <dbReference type="EMBL" id="QNO42239.1"/>
    </source>
</evidence>
<name>A0A7G9YBJ5_9EURY</name>
<evidence type="ECO:0008006" key="3">
    <source>
        <dbReference type="Google" id="ProtNLM"/>
    </source>
</evidence>
<dbReference type="PANTHER" id="PTHR30217:SF3">
    <property type="entry name" value="UBIQUINONE BIOSYNTHESIS PROTEIN UBIU"/>
    <property type="match status" value="1"/>
</dbReference>
<organism evidence="2">
    <name type="scientific">Candidatus Methanogaster sp. ANME-2c ERB4</name>
    <dbReference type="NCBI Taxonomy" id="2759911"/>
    <lineage>
        <taxon>Archaea</taxon>
        <taxon>Methanobacteriati</taxon>
        <taxon>Methanobacteriota</taxon>
        <taxon>Stenosarchaea group</taxon>
        <taxon>Methanomicrobia</taxon>
        <taxon>Methanosarcinales</taxon>
        <taxon>ANME-2 cluster</taxon>
        <taxon>Candidatus Methanogasteraceae</taxon>
        <taxon>Candidatus Methanogaster</taxon>
    </lineage>
</organism>
<dbReference type="PANTHER" id="PTHR30217">
    <property type="entry name" value="PEPTIDASE U32 FAMILY"/>
    <property type="match status" value="1"/>
</dbReference>